<sequence length="182" mass="20715">MDYSDLVPPTCTLKKCILELIKDEAISLGELEITIPQNTNESISSILQMSLPTGLSIMIKDLKKKWFRTFIEDLTILEVETAVGQYNEPDIVRYLKVNHIGYLTSSSDLLEFRSLQMSSLKVEEQDDSDTVINIEVRLVACYHTNKNLNNNMDIILSRYLTKALINKTINVNNKIIAVGQYI</sequence>
<comment type="caution">
    <text evidence="1">The sequence shown here is derived from an EMBL/GenBank/DDBJ whole genome shotgun (WGS) entry which is preliminary data.</text>
</comment>
<name>A0A177B6J8_9BILA</name>
<accession>A0A177B6J8</accession>
<protein>
    <submittedName>
        <fullName evidence="1">Uncharacterized protein</fullName>
    </submittedName>
</protein>
<dbReference type="AlphaFoldDB" id="A0A177B6J8"/>
<organism evidence="1 2">
    <name type="scientific">Intoshia linei</name>
    <dbReference type="NCBI Taxonomy" id="1819745"/>
    <lineage>
        <taxon>Eukaryota</taxon>
        <taxon>Metazoa</taxon>
        <taxon>Spiralia</taxon>
        <taxon>Lophotrochozoa</taxon>
        <taxon>Mesozoa</taxon>
        <taxon>Orthonectida</taxon>
        <taxon>Rhopaluridae</taxon>
        <taxon>Intoshia</taxon>
    </lineage>
</organism>
<reference evidence="1 2" key="1">
    <citation type="submission" date="2016-04" db="EMBL/GenBank/DDBJ databases">
        <title>The genome of Intoshia linei affirms orthonectids as highly simplified spiralians.</title>
        <authorList>
            <person name="Mikhailov K.V."/>
            <person name="Slusarev G.S."/>
            <person name="Nikitin M.A."/>
            <person name="Logacheva M.D."/>
            <person name="Penin A."/>
            <person name="Aleoshin V."/>
            <person name="Panchin Y.V."/>
        </authorList>
    </citation>
    <scope>NUCLEOTIDE SEQUENCE [LARGE SCALE GENOMIC DNA]</scope>
    <source>
        <strain evidence="1">Intl2013</strain>
        <tissue evidence="1">Whole animal</tissue>
    </source>
</reference>
<keyword evidence="2" id="KW-1185">Reference proteome</keyword>
<dbReference type="EMBL" id="LWCA01000217">
    <property type="protein sequence ID" value="OAF69875.1"/>
    <property type="molecule type" value="Genomic_DNA"/>
</dbReference>
<dbReference type="Proteomes" id="UP000078046">
    <property type="component" value="Unassembled WGS sequence"/>
</dbReference>
<evidence type="ECO:0000313" key="2">
    <source>
        <dbReference type="Proteomes" id="UP000078046"/>
    </source>
</evidence>
<gene>
    <name evidence="1" type="ORF">A3Q56_02379</name>
</gene>
<proteinExistence type="predicted"/>
<evidence type="ECO:0000313" key="1">
    <source>
        <dbReference type="EMBL" id="OAF69875.1"/>
    </source>
</evidence>